<feature type="transmembrane region" description="Helical" evidence="6">
    <location>
        <begin position="242"/>
        <end position="261"/>
    </location>
</feature>
<dbReference type="OrthoDB" id="7835106at2759"/>
<keyword evidence="2 6" id="KW-1003">Cell membrane</keyword>
<dbReference type="Proteomes" id="UP000007801">
    <property type="component" value="Unassembled WGS sequence"/>
</dbReference>
<feature type="transmembrane region" description="Helical" evidence="6">
    <location>
        <begin position="318"/>
        <end position="339"/>
    </location>
</feature>
<keyword evidence="4 6" id="KW-1133">Transmembrane helix</keyword>
<keyword evidence="8" id="KW-1185">Reference proteome</keyword>
<dbReference type="GO" id="GO:0050909">
    <property type="term" value="P:sensory perception of taste"/>
    <property type="evidence" value="ECO:0007669"/>
    <property type="project" value="InterPro"/>
</dbReference>
<feature type="transmembrane region" description="Helical" evidence="6">
    <location>
        <begin position="360"/>
        <end position="380"/>
    </location>
</feature>
<comment type="subcellular location">
    <subcellularLocation>
        <location evidence="1 6">Cell membrane</location>
        <topology evidence="1 6">Multi-pass membrane protein</topology>
    </subcellularLocation>
</comment>
<dbReference type="HOGENOM" id="CLU_043996_0_0_1"/>
<dbReference type="FunCoup" id="B3MBZ6">
    <property type="interactions" value="6"/>
</dbReference>
<keyword evidence="6" id="KW-0675">Receptor</keyword>
<sequence>MRRIAQIYNWYAVVVGMTSYVSTSANKGFRQTRISQAYALVLNLVVVIFLPMALWRAARFQSLAKWLPKFMWITPYVLYSVNYGVTFYTLISRSHRDAILMDLHVMVLKLNREFKRSGKQMDPILRRVFYIKSFTLSYLCWGYFLSVFIFQWGLTWKYFLDALLISTAYSILFCNTYFYFVSFWQIAKGFDLVNQQLVEIVAGRLDSRAEEIRSLWALHADLCRAIHRINRHYGPQMLFSRFDYFIFTVLNGYMGTVYSHFEDSEFWHKFYGACIFWIRSVDFFLNDYIWPVVTQYQRGPGIIHIEDDLTREVNILKYLLYSQLFFIVCLNFQLSSYLICKGSMKLNLRACGLYSVSTNLWLNMMGSIVVHTVLMAQFHLARS</sequence>
<evidence type="ECO:0000256" key="5">
    <source>
        <dbReference type="ARBA" id="ARBA00023136"/>
    </source>
</evidence>
<evidence type="ECO:0000256" key="3">
    <source>
        <dbReference type="ARBA" id="ARBA00022692"/>
    </source>
</evidence>
<evidence type="ECO:0000313" key="7">
    <source>
        <dbReference type="EMBL" id="EDV37183.2"/>
    </source>
</evidence>
<dbReference type="STRING" id="7217.B3MBZ6"/>
<protein>
    <recommendedName>
        <fullName evidence="6">Gustatory receptor</fullName>
    </recommendedName>
</protein>
<proteinExistence type="inferred from homology"/>
<feature type="transmembrane region" description="Helical" evidence="6">
    <location>
        <begin position="70"/>
        <end position="91"/>
    </location>
</feature>
<keyword evidence="5 6" id="KW-0472">Membrane</keyword>
<dbReference type="GO" id="GO:0005886">
    <property type="term" value="C:plasma membrane"/>
    <property type="evidence" value="ECO:0007669"/>
    <property type="project" value="UniProtKB-SubCell"/>
</dbReference>
<name>B3MBZ6_DROAN</name>
<dbReference type="InterPro" id="IPR013604">
    <property type="entry name" value="7TM_chemorcpt"/>
</dbReference>
<evidence type="ECO:0000256" key="4">
    <source>
        <dbReference type="ARBA" id="ARBA00022989"/>
    </source>
</evidence>
<feature type="transmembrane region" description="Helical" evidence="6">
    <location>
        <begin position="158"/>
        <end position="180"/>
    </location>
</feature>
<gene>
    <name evidence="7" type="primary">Dana\GF11556</name>
    <name evidence="7" type="synonym">dana_GLEANR_11604</name>
    <name evidence="7" type="ORF">GF11556</name>
</gene>
<dbReference type="InParanoid" id="B3MBZ6"/>
<evidence type="ECO:0000256" key="1">
    <source>
        <dbReference type="ARBA" id="ARBA00004651"/>
    </source>
</evidence>
<dbReference type="eggNOG" id="ENOG502TATR">
    <property type="taxonomic scope" value="Eukaryota"/>
</dbReference>
<reference evidence="7 8" key="1">
    <citation type="journal article" date="2007" name="Nature">
        <title>Evolution of genes and genomes on the Drosophila phylogeny.</title>
        <authorList>
            <consortium name="Drosophila 12 Genomes Consortium"/>
            <person name="Clark A.G."/>
            <person name="Eisen M.B."/>
            <person name="Smith D.R."/>
            <person name="Bergman C.M."/>
            <person name="Oliver B."/>
            <person name="Markow T.A."/>
            <person name="Kaufman T.C."/>
            <person name="Kellis M."/>
            <person name="Gelbart W."/>
            <person name="Iyer V.N."/>
            <person name="Pollard D.A."/>
            <person name="Sackton T.B."/>
            <person name="Larracuente A.M."/>
            <person name="Singh N.D."/>
            <person name="Abad J.P."/>
            <person name="Abt D.N."/>
            <person name="Adryan B."/>
            <person name="Aguade M."/>
            <person name="Akashi H."/>
            <person name="Anderson W.W."/>
            <person name="Aquadro C.F."/>
            <person name="Ardell D.H."/>
            <person name="Arguello R."/>
            <person name="Artieri C.G."/>
            <person name="Barbash D.A."/>
            <person name="Barker D."/>
            <person name="Barsanti P."/>
            <person name="Batterham P."/>
            <person name="Batzoglou S."/>
            <person name="Begun D."/>
            <person name="Bhutkar A."/>
            <person name="Blanco E."/>
            <person name="Bosak S.A."/>
            <person name="Bradley R.K."/>
            <person name="Brand A.D."/>
            <person name="Brent M.R."/>
            <person name="Brooks A.N."/>
            <person name="Brown R.H."/>
            <person name="Butlin R.K."/>
            <person name="Caggese C."/>
            <person name="Calvi B.R."/>
            <person name="Bernardo de Carvalho A."/>
            <person name="Caspi A."/>
            <person name="Castrezana S."/>
            <person name="Celniker S.E."/>
            <person name="Chang J.L."/>
            <person name="Chapple C."/>
            <person name="Chatterji S."/>
            <person name="Chinwalla A."/>
            <person name="Civetta A."/>
            <person name="Clifton S.W."/>
            <person name="Comeron J.M."/>
            <person name="Costello J.C."/>
            <person name="Coyne J.A."/>
            <person name="Daub J."/>
            <person name="David R.G."/>
            <person name="Delcher A.L."/>
            <person name="Delehaunty K."/>
            <person name="Do C.B."/>
            <person name="Ebling H."/>
            <person name="Edwards K."/>
            <person name="Eickbush T."/>
            <person name="Evans J.D."/>
            <person name="Filipski A."/>
            <person name="Findeiss S."/>
            <person name="Freyhult E."/>
            <person name="Fulton L."/>
            <person name="Fulton R."/>
            <person name="Garcia A.C."/>
            <person name="Gardiner A."/>
            <person name="Garfield D.A."/>
            <person name="Garvin B.E."/>
            <person name="Gibson G."/>
            <person name="Gilbert D."/>
            <person name="Gnerre S."/>
            <person name="Godfrey J."/>
            <person name="Good R."/>
            <person name="Gotea V."/>
            <person name="Gravely B."/>
            <person name="Greenberg A.J."/>
            <person name="Griffiths-Jones S."/>
            <person name="Gross S."/>
            <person name="Guigo R."/>
            <person name="Gustafson E.A."/>
            <person name="Haerty W."/>
            <person name="Hahn M.W."/>
            <person name="Halligan D.L."/>
            <person name="Halpern A.L."/>
            <person name="Halter G.M."/>
            <person name="Han M.V."/>
            <person name="Heger A."/>
            <person name="Hillier L."/>
            <person name="Hinrichs A.S."/>
            <person name="Holmes I."/>
            <person name="Hoskins R.A."/>
            <person name="Hubisz M.J."/>
            <person name="Hultmark D."/>
            <person name="Huntley M.A."/>
            <person name="Jaffe D.B."/>
            <person name="Jagadeeshan S."/>
            <person name="Jeck W.R."/>
            <person name="Johnson J."/>
            <person name="Jones C.D."/>
            <person name="Jordan W.C."/>
            <person name="Karpen G.H."/>
            <person name="Kataoka E."/>
            <person name="Keightley P.D."/>
            <person name="Kheradpour P."/>
            <person name="Kirkness E.F."/>
            <person name="Koerich L.B."/>
            <person name="Kristiansen K."/>
            <person name="Kudrna D."/>
            <person name="Kulathinal R.J."/>
            <person name="Kumar S."/>
            <person name="Kwok R."/>
            <person name="Lander E."/>
            <person name="Langley C.H."/>
            <person name="Lapoint R."/>
            <person name="Lazzaro B.P."/>
            <person name="Lee S.J."/>
            <person name="Levesque L."/>
            <person name="Li R."/>
            <person name="Lin C.F."/>
            <person name="Lin M.F."/>
            <person name="Lindblad-Toh K."/>
            <person name="Llopart A."/>
            <person name="Long M."/>
            <person name="Low L."/>
            <person name="Lozovsky E."/>
            <person name="Lu J."/>
            <person name="Luo M."/>
            <person name="Machado C.A."/>
            <person name="Makalowski W."/>
            <person name="Marzo M."/>
            <person name="Matsuda M."/>
            <person name="Matzkin L."/>
            <person name="McAllister B."/>
            <person name="McBride C.S."/>
            <person name="McKernan B."/>
            <person name="McKernan K."/>
            <person name="Mendez-Lago M."/>
            <person name="Minx P."/>
            <person name="Mollenhauer M.U."/>
            <person name="Montooth K."/>
            <person name="Mount S.M."/>
            <person name="Mu X."/>
            <person name="Myers E."/>
            <person name="Negre B."/>
            <person name="Newfeld S."/>
            <person name="Nielsen R."/>
            <person name="Noor M.A."/>
            <person name="O'Grady P."/>
            <person name="Pachter L."/>
            <person name="Papaceit M."/>
            <person name="Parisi M.J."/>
            <person name="Parisi M."/>
            <person name="Parts L."/>
            <person name="Pedersen J.S."/>
            <person name="Pesole G."/>
            <person name="Phillippy A.M."/>
            <person name="Ponting C.P."/>
            <person name="Pop M."/>
            <person name="Porcelli D."/>
            <person name="Powell J.R."/>
            <person name="Prohaska S."/>
            <person name="Pruitt K."/>
            <person name="Puig M."/>
            <person name="Quesneville H."/>
            <person name="Ram K.R."/>
            <person name="Rand D."/>
            <person name="Rasmussen M.D."/>
            <person name="Reed L.K."/>
            <person name="Reenan R."/>
            <person name="Reily A."/>
            <person name="Remington K.A."/>
            <person name="Rieger T.T."/>
            <person name="Ritchie M.G."/>
            <person name="Robin C."/>
            <person name="Rogers Y.H."/>
            <person name="Rohde C."/>
            <person name="Rozas J."/>
            <person name="Rubenfield M.J."/>
            <person name="Ruiz A."/>
            <person name="Russo S."/>
            <person name="Salzberg S.L."/>
            <person name="Sanchez-Gracia A."/>
            <person name="Saranga D.J."/>
            <person name="Sato H."/>
            <person name="Schaeffer S.W."/>
            <person name="Schatz M.C."/>
            <person name="Schlenke T."/>
            <person name="Schwartz R."/>
            <person name="Segarra C."/>
            <person name="Singh R.S."/>
            <person name="Sirot L."/>
            <person name="Sirota M."/>
            <person name="Sisneros N.B."/>
            <person name="Smith C.D."/>
            <person name="Smith T.F."/>
            <person name="Spieth J."/>
            <person name="Stage D.E."/>
            <person name="Stark A."/>
            <person name="Stephan W."/>
            <person name="Strausberg R.L."/>
            <person name="Strempel S."/>
            <person name="Sturgill D."/>
            <person name="Sutton G."/>
            <person name="Sutton G.G."/>
            <person name="Tao W."/>
            <person name="Teichmann S."/>
            <person name="Tobari Y.N."/>
            <person name="Tomimura Y."/>
            <person name="Tsolas J.M."/>
            <person name="Valente V.L."/>
            <person name="Venter E."/>
            <person name="Venter J.C."/>
            <person name="Vicario S."/>
            <person name="Vieira F.G."/>
            <person name="Vilella A.J."/>
            <person name="Villasante A."/>
            <person name="Walenz B."/>
            <person name="Wang J."/>
            <person name="Wasserman M."/>
            <person name="Watts T."/>
            <person name="Wilson D."/>
            <person name="Wilson R.K."/>
            <person name="Wing R.A."/>
            <person name="Wolfner M.F."/>
            <person name="Wong A."/>
            <person name="Wong G.K."/>
            <person name="Wu C.I."/>
            <person name="Wu G."/>
            <person name="Yamamoto D."/>
            <person name="Yang H.P."/>
            <person name="Yang S.P."/>
            <person name="Yorke J.A."/>
            <person name="Yoshida K."/>
            <person name="Zdobnov E."/>
            <person name="Zhang P."/>
            <person name="Zhang Y."/>
            <person name="Zimin A.V."/>
            <person name="Baldwin J."/>
            <person name="Abdouelleil A."/>
            <person name="Abdulkadir J."/>
            <person name="Abebe A."/>
            <person name="Abera B."/>
            <person name="Abreu J."/>
            <person name="Acer S.C."/>
            <person name="Aftuck L."/>
            <person name="Alexander A."/>
            <person name="An P."/>
            <person name="Anderson E."/>
            <person name="Anderson S."/>
            <person name="Arachi H."/>
            <person name="Azer M."/>
            <person name="Bachantsang P."/>
            <person name="Barry A."/>
            <person name="Bayul T."/>
            <person name="Berlin A."/>
            <person name="Bessette D."/>
            <person name="Bloom T."/>
            <person name="Blye J."/>
            <person name="Boguslavskiy L."/>
            <person name="Bonnet C."/>
            <person name="Boukhgalter B."/>
            <person name="Bourzgui I."/>
            <person name="Brown A."/>
            <person name="Cahill P."/>
            <person name="Channer S."/>
            <person name="Cheshatsang Y."/>
            <person name="Chuda L."/>
            <person name="Citroen M."/>
            <person name="Collymore A."/>
            <person name="Cooke P."/>
            <person name="Costello M."/>
            <person name="D'Aco K."/>
            <person name="Daza R."/>
            <person name="De Haan G."/>
            <person name="DeGray S."/>
            <person name="DeMaso C."/>
            <person name="Dhargay N."/>
            <person name="Dooley K."/>
            <person name="Dooley E."/>
            <person name="Doricent M."/>
            <person name="Dorje P."/>
            <person name="Dorjee K."/>
            <person name="Dupes A."/>
            <person name="Elong R."/>
            <person name="Falk J."/>
            <person name="Farina A."/>
            <person name="Faro S."/>
            <person name="Ferguson D."/>
            <person name="Fisher S."/>
            <person name="Foley C.D."/>
            <person name="Franke A."/>
            <person name="Friedrich D."/>
            <person name="Gadbois L."/>
            <person name="Gearin G."/>
            <person name="Gearin C.R."/>
            <person name="Giannoukos G."/>
            <person name="Goode T."/>
            <person name="Graham J."/>
            <person name="Grandbois E."/>
            <person name="Grewal S."/>
            <person name="Gyaltsen K."/>
            <person name="Hafez N."/>
            <person name="Hagos B."/>
            <person name="Hall J."/>
            <person name="Henson C."/>
            <person name="Hollinger A."/>
            <person name="Honan T."/>
            <person name="Huard M.D."/>
            <person name="Hughes L."/>
            <person name="Hurhula B."/>
            <person name="Husby M.E."/>
            <person name="Kamat A."/>
            <person name="Kanga B."/>
            <person name="Kashin S."/>
            <person name="Khazanovich D."/>
            <person name="Kisner P."/>
            <person name="Lance K."/>
            <person name="Lara M."/>
            <person name="Lee W."/>
            <person name="Lennon N."/>
            <person name="Letendre F."/>
            <person name="LeVine R."/>
            <person name="Lipovsky A."/>
            <person name="Liu X."/>
            <person name="Liu J."/>
            <person name="Liu S."/>
            <person name="Lokyitsang T."/>
            <person name="Lokyitsang Y."/>
            <person name="Lubonja R."/>
            <person name="Lui A."/>
            <person name="MacDonald P."/>
            <person name="Magnisalis V."/>
            <person name="Maru K."/>
            <person name="Matthews C."/>
            <person name="McCusker W."/>
            <person name="McDonough S."/>
            <person name="Mehta T."/>
            <person name="Meldrim J."/>
            <person name="Meneus L."/>
            <person name="Mihai O."/>
            <person name="Mihalev A."/>
            <person name="Mihova T."/>
            <person name="Mittelman R."/>
            <person name="Mlenga V."/>
            <person name="Montmayeur A."/>
            <person name="Mulrain L."/>
            <person name="Navidi A."/>
            <person name="Naylor J."/>
            <person name="Negash T."/>
            <person name="Nguyen T."/>
            <person name="Nguyen N."/>
            <person name="Nicol R."/>
            <person name="Norbu C."/>
            <person name="Norbu N."/>
            <person name="Novod N."/>
            <person name="O'Neill B."/>
            <person name="Osman S."/>
            <person name="Markiewicz E."/>
            <person name="Oyono O.L."/>
            <person name="Patti C."/>
            <person name="Phunkhang P."/>
            <person name="Pierre F."/>
            <person name="Priest M."/>
            <person name="Raghuraman S."/>
            <person name="Rege F."/>
            <person name="Reyes R."/>
            <person name="Rise C."/>
            <person name="Rogov P."/>
            <person name="Ross K."/>
            <person name="Ryan E."/>
            <person name="Settipalli S."/>
            <person name="Shea T."/>
            <person name="Sherpa N."/>
            <person name="Shi L."/>
            <person name="Shih D."/>
            <person name="Sparrow T."/>
            <person name="Spaulding J."/>
            <person name="Stalker J."/>
            <person name="Stange-Thomann N."/>
            <person name="Stavropoulos S."/>
            <person name="Stone C."/>
            <person name="Strader C."/>
            <person name="Tesfaye S."/>
            <person name="Thomson T."/>
            <person name="Thoulutsang Y."/>
            <person name="Thoulutsang D."/>
            <person name="Topham K."/>
            <person name="Topping I."/>
            <person name="Tsamla T."/>
            <person name="Vassiliev H."/>
            <person name="Vo A."/>
            <person name="Wangchuk T."/>
            <person name="Wangdi T."/>
            <person name="Weiand M."/>
            <person name="Wilkinson J."/>
            <person name="Wilson A."/>
            <person name="Yadav S."/>
            <person name="Young G."/>
            <person name="Yu Q."/>
            <person name="Zembek L."/>
            <person name="Zhong D."/>
            <person name="Zimmer A."/>
            <person name="Zwirko Z."/>
            <person name="Jaffe D.B."/>
            <person name="Alvarez P."/>
            <person name="Brockman W."/>
            <person name="Butler J."/>
            <person name="Chin C."/>
            <person name="Gnerre S."/>
            <person name="Grabherr M."/>
            <person name="Kleber M."/>
            <person name="Mauceli E."/>
            <person name="MacCallum I."/>
        </authorList>
    </citation>
    <scope>NUCLEOTIDE SEQUENCE [LARGE SCALE GENOMIC DNA]</scope>
    <source>
        <strain evidence="8">Tucson 14024-0371.13</strain>
    </source>
</reference>
<keyword evidence="3 6" id="KW-0812">Transmembrane</keyword>
<dbReference type="EMBL" id="CH902619">
    <property type="protein sequence ID" value="EDV37183.2"/>
    <property type="molecule type" value="Genomic_DNA"/>
</dbReference>
<feature type="transmembrane region" description="Helical" evidence="6">
    <location>
        <begin position="129"/>
        <end position="152"/>
    </location>
</feature>
<keyword evidence="6" id="KW-0807">Transducer</keyword>
<feature type="transmembrane region" description="Helical" evidence="6">
    <location>
        <begin position="37"/>
        <end position="58"/>
    </location>
</feature>
<dbReference type="GO" id="GO:0007165">
    <property type="term" value="P:signal transduction"/>
    <property type="evidence" value="ECO:0007669"/>
    <property type="project" value="UniProtKB-KW"/>
</dbReference>
<dbReference type="Pfam" id="PF08395">
    <property type="entry name" value="7tm_7"/>
    <property type="match status" value="1"/>
</dbReference>
<organism evidence="7 8">
    <name type="scientific">Drosophila ananassae</name>
    <name type="common">Fruit fly</name>
    <dbReference type="NCBI Taxonomy" id="7217"/>
    <lineage>
        <taxon>Eukaryota</taxon>
        <taxon>Metazoa</taxon>
        <taxon>Ecdysozoa</taxon>
        <taxon>Arthropoda</taxon>
        <taxon>Hexapoda</taxon>
        <taxon>Insecta</taxon>
        <taxon>Pterygota</taxon>
        <taxon>Neoptera</taxon>
        <taxon>Endopterygota</taxon>
        <taxon>Diptera</taxon>
        <taxon>Brachycera</taxon>
        <taxon>Muscomorpha</taxon>
        <taxon>Ephydroidea</taxon>
        <taxon>Drosophilidae</taxon>
        <taxon>Drosophila</taxon>
        <taxon>Sophophora</taxon>
    </lineage>
</organism>
<evidence type="ECO:0000256" key="6">
    <source>
        <dbReference type="RuleBase" id="RU363108"/>
    </source>
</evidence>
<dbReference type="AlphaFoldDB" id="B3MBZ6"/>
<comment type="similarity">
    <text evidence="6">Belongs to the insect chemoreceptor superfamily. Gustatory receptor (GR) family.</text>
</comment>
<evidence type="ECO:0000313" key="8">
    <source>
        <dbReference type="Proteomes" id="UP000007801"/>
    </source>
</evidence>
<comment type="function">
    <text evidence="6">Gustatory receptor which mediates acceptance or avoidance behavior, depending on its substrates.</text>
</comment>
<evidence type="ECO:0000256" key="2">
    <source>
        <dbReference type="ARBA" id="ARBA00022475"/>
    </source>
</evidence>
<accession>B3MBZ6</accession>